<evidence type="ECO:0000256" key="1">
    <source>
        <dbReference type="ARBA" id="ARBA00008061"/>
    </source>
</evidence>
<dbReference type="GO" id="GO:0005980">
    <property type="term" value="P:glycogen catabolic process"/>
    <property type="evidence" value="ECO:0007669"/>
    <property type="project" value="InterPro"/>
</dbReference>
<feature type="region of interest" description="Disordered" evidence="4">
    <location>
        <begin position="465"/>
        <end position="488"/>
    </location>
</feature>
<dbReference type="RefSeq" id="WP_184351421.1">
    <property type="nucleotide sequence ID" value="NZ_JACHJH010000008.1"/>
</dbReference>
<sequence length="707" mass="79482">MQVWPGQAYPLGATYDGAGTNFAVFSETAERIELCLLHEDGSETAVELRESDAFVRHAYLPGVMPGQRYGFRAHGPYEPERGHRCNSAKLLLDPYAKAVSGEIGWGEAVYGYRFGRPEKRNDMDSAPHMMTSVVVNPYFDWGDDRPPRTDYHRTVIYEAHVKGLTMLHPALPEEVRGTYAGLAHPAVIEHLTELGVTAIELMPVHQFVNDHRLVDAGLANYWGYNTIGFFAPHNAYASWGDRGQQVLEFKSAVRALHAAGIEVILDVVYNHTAEGNHLGPTLSFRGLDNASYYRLADDPRYYMDTTGTGNSLLMRSPHVLQLIMDSLRYWVTEMHVDGFRFDLAATLARQFHEVDRLSSFFDLVQQDPVVSQVKLIAEPWDVGEGGYQVGNFPPLWAEWNGKFRDTSRDLWRGQPATLAEFGSRLTGSSDLYQGDGRRPLASINFVTCHDGFTLHDLVAYNDKHNEANGEHNQDGEGHNRSWNCGAEGESDDAGVLDLRERQMRNFIATLMVSQGVPMLSHGDEFARTQYGNNNAYCQDSELSWVRWPDADGESSARARRILAFTRSLVWLRRDHPVFRRRRFFHGRPVQGTHDDLSDIAWFTPEGDEMRDTDWQAAHARSLTVFLNGGAISEPGPRGEPVVDDSFLLMFNAHDQPLDFVVPVDHGRQWQVVVETARPDGVTAGPKVQAGDRLTVRDRSLTVLQRPA</sequence>
<dbReference type="NCBIfam" id="TIGR02100">
    <property type="entry name" value="glgX_debranch"/>
    <property type="match status" value="1"/>
</dbReference>
<reference evidence="6 7" key="1">
    <citation type="submission" date="2020-08" db="EMBL/GenBank/DDBJ databases">
        <title>Genomic Encyclopedia of Type Strains, Phase III (KMG-III): the genomes of soil and plant-associated and newly described type strains.</title>
        <authorList>
            <person name="Whitman W."/>
        </authorList>
    </citation>
    <scope>NUCLEOTIDE SEQUENCE [LARGE SCALE GENOMIC DNA]</scope>
    <source>
        <strain evidence="6 7">CECT 3266</strain>
    </source>
</reference>
<name>A0A7W7LTW6_9ACTN</name>
<dbReference type="SUPFAM" id="SSF51445">
    <property type="entry name" value="(Trans)glycosidases"/>
    <property type="match status" value="1"/>
</dbReference>
<dbReference type="CDD" id="cd02856">
    <property type="entry name" value="E_set_GDE_Isoamylase_N"/>
    <property type="match status" value="1"/>
</dbReference>
<dbReference type="InterPro" id="IPR014756">
    <property type="entry name" value="Ig_E-set"/>
</dbReference>
<dbReference type="InterPro" id="IPR013783">
    <property type="entry name" value="Ig-like_fold"/>
</dbReference>
<evidence type="ECO:0000256" key="2">
    <source>
        <dbReference type="ARBA" id="ARBA00022801"/>
    </source>
</evidence>
<comment type="similarity">
    <text evidence="1">Belongs to the glycosyl hydrolase 13 family.</text>
</comment>
<dbReference type="PANTHER" id="PTHR43002">
    <property type="entry name" value="GLYCOGEN DEBRANCHING ENZYME"/>
    <property type="match status" value="1"/>
</dbReference>
<evidence type="ECO:0000256" key="4">
    <source>
        <dbReference type="SAM" id="MobiDB-lite"/>
    </source>
</evidence>
<dbReference type="AlphaFoldDB" id="A0A7W7LTW6"/>
<dbReference type="Pfam" id="PF02922">
    <property type="entry name" value="CBM_48"/>
    <property type="match status" value="1"/>
</dbReference>
<comment type="caution">
    <text evidence="6">The sequence shown here is derived from an EMBL/GenBank/DDBJ whole genome shotgun (WGS) entry which is preliminary data.</text>
</comment>
<dbReference type="SUPFAM" id="SSF81296">
    <property type="entry name" value="E set domains"/>
    <property type="match status" value="1"/>
</dbReference>
<keyword evidence="2 6" id="KW-0378">Hydrolase</keyword>
<accession>A0A7W7LTW6</accession>
<dbReference type="SMART" id="SM00642">
    <property type="entry name" value="Aamy"/>
    <property type="match status" value="1"/>
</dbReference>
<dbReference type="Gene3D" id="3.20.20.80">
    <property type="entry name" value="Glycosidases"/>
    <property type="match status" value="1"/>
</dbReference>
<evidence type="ECO:0000256" key="3">
    <source>
        <dbReference type="ARBA" id="ARBA00023295"/>
    </source>
</evidence>
<evidence type="ECO:0000313" key="7">
    <source>
        <dbReference type="Proteomes" id="UP000556084"/>
    </source>
</evidence>
<dbReference type="InterPro" id="IPR011837">
    <property type="entry name" value="Glycogen_debranch_GlgX"/>
</dbReference>
<gene>
    <name evidence="6" type="ORF">FHS39_004745</name>
</gene>
<dbReference type="Gene3D" id="2.60.40.10">
    <property type="entry name" value="Immunoglobulins"/>
    <property type="match status" value="1"/>
</dbReference>
<keyword evidence="3 6" id="KW-0326">Glycosidase</keyword>
<dbReference type="InterPro" id="IPR017853">
    <property type="entry name" value="GH"/>
</dbReference>
<dbReference type="GO" id="GO:0004135">
    <property type="term" value="F:amylo-alpha-1,6-glucosidase activity"/>
    <property type="evidence" value="ECO:0007669"/>
    <property type="project" value="InterPro"/>
</dbReference>
<dbReference type="InterPro" id="IPR044505">
    <property type="entry name" value="GlgX_Isoamylase_N_E_set"/>
</dbReference>
<protein>
    <submittedName>
        <fullName evidence="6">Glycogen operon protein</fullName>
        <ecNumber evidence="6">3.2.1.-</ecNumber>
    </submittedName>
</protein>
<evidence type="ECO:0000259" key="5">
    <source>
        <dbReference type="SMART" id="SM00642"/>
    </source>
</evidence>
<organism evidence="6 7">
    <name type="scientific">Streptomyces olivoverticillatus</name>
    <dbReference type="NCBI Taxonomy" id="66427"/>
    <lineage>
        <taxon>Bacteria</taxon>
        <taxon>Bacillati</taxon>
        <taxon>Actinomycetota</taxon>
        <taxon>Actinomycetes</taxon>
        <taxon>Kitasatosporales</taxon>
        <taxon>Streptomycetaceae</taxon>
        <taxon>Streptomyces</taxon>
    </lineage>
</organism>
<dbReference type="EC" id="3.2.1.-" evidence="6"/>
<dbReference type="SUPFAM" id="SSF51011">
    <property type="entry name" value="Glycosyl hydrolase domain"/>
    <property type="match status" value="1"/>
</dbReference>
<keyword evidence="7" id="KW-1185">Reference proteome</keyword>
<dbReference type="InterPro" id="IPR006047">
    <property type="entry name" value="GH13_cat_dom"/>
</dbReference>
<feature type="domain" description="Glycosyl hydrolase family 13 catalytic" evidence="5">
    <location>
        <begin position="166"/>
        <end position="572"/>
    </location>
</feature>
<proteinExistence type="inferred from homology"/>
<dbReference type="CDD" id="cd11326">
    <property type="entry name" value="AmyAc_Glg_debranch"/>
    <property type="match status" value="1"/>
</dbReference>
<dbReference type="Gene3D" id="2.60.40.1180">
    <property type="entry name" value="Golgi alpha-mannosidase II"/>
    <property type="match status" value="1"/>
</dbReference>
<dbReference type="InterPro" id="IPR013780">
    <property type="entry name" value="Glyco_hydro_b"/>
</dbReference>
<feature type="compositionally biased region" description="Basic and acidic residues" evidence="4">
    <location>
        <begin position="465"/>
        <end position="479"/>
    </location>
</feature>
<dbReference type="Proteomes" id="UP000556084">
    <property type="component" value="Unassembled WGS sequence"/>
</dbReference>
<dbReference type="InterPro" id="IPR004193">
    <property type="entry name" value="Glyco_hydro_13_N"/>
</dbReference>
<evidence type="ECO:0000313" key="6">
    <source>
        <dbReference type="EMBL" id="MBB4895666.1"/>
    </source>
</evidence>
<dbReference type="EMBL" id="JACHJH010000008">
    <property type="protein sequence ID" value="MBB4895666.1"/>
    <property type="molecule type" value="Genomic_DNA"/>
</dbReference>